<dbReference type="RefSeq" id="WP_053059765.1">
    <property type="nucleotide sequence ID" value="NZ_CP011808.2"/>
</dbReference>
<sequence length="120" mass="12959">MAAQSVAPCLQDTTELDFNARRATDLGPLSDEAQRAMYLRPTSAVMPQRAPLRVLDAWMSARESRTRKTSAAASSRACAGSKVTSGARIASNLPATRRVDVANREADMTALMGKREFIST</sequence>
<name>A0A173H054_9BURK</name>
<gene>
    <name evidence="1" type="ORF">AB870_23950</name>
</gene>
<dbReference type="KEGG" id="pfg:AB870_23950"/>
<geneLocation type="plasmid" evidence="1 2">
    <name>pPF72-1</name>
</geneLocation>
<keyword evidence="2" id="KW-1185">Reference proteome</keyword>
<dbReference type="Gene3D" id="3.90.350.10">
    <property type="entry name" value="Transposase Inhibitor Protein From Tn5, Chain A, domain 1"/>
    <property type="match status" value="1"/>
</dbReference>
<accession>A0A173H054</accession>
<dbReference type="InterPro" id="IPR012337">
    <property type="entry name" value="RNaseH-like_sf"/>
</dbReference>
<proteinExistence type="predicted"/>
<dbReference type="Proteomes" id="UP000035651">
    <property type="component" value="Plasmid pPF72-1"/>
</dbReference>
<protein>
    <submittedName>
        <fullName evidence="1">Uncharacterized protein</fullName>
    </submittedName>
</protein>
<reference evidence="1" key="1">
    <citation type="submission" date="2016-06" db="EMBL/GenBank/DDBJ databases">
        <title>Complete Genome Sequence of Pandoraea faecigallinarum DSM-23572.</title>
        <authorList>
            <person name="Yong D."/>
            <person name="Ee R."/>
            <person name="Lim Y.-L."/>
            <person name="Yin W.-F."/>
            <person name="Chan K.-G."/>
        </authorList>
    </citation>
    <scope>NUCLEOTIDE SEQUENCE</scope>
    <source>
        <strain evidence="1">DSM 23572</strain>
        <plasmid evidence="1">pPF72-1</plasmid>
    </source>
</reference>
<dbReference type="EMBL" id="CP011808">
    <property type="protein sequence ID" value="ANI21826.1"/>
    <property type="molecule type" value="Genomic_DNA"/>
</dbReference>
<evidence type="ECO:0000313" key="2">
    <source>
        <dbReference type="Proteomes" id="UP000035651"/>
    </source>
</evidence>
<organism evidence="1 2">
    <name type="scientific">Pandoraea faecigallinarum</name>
    <dbReference type="NCBI Taxonomy" id="656179"/>
    <lineage>
        <taxon>Bacteria</taxon>
        <taxon>Pseudomonadati</taxon>
        <taxon>Pseudomonadota</taxon>
        <taxon>Betaproteobacteria</taxon>
        <taxon>Burkholderiales</taxon>
        <taxon>Burkholderiaceae</taxon>
        <taxon>Pandoraea</taxon>
    </lineage>
</organism>
<dbReference type="SUPFAM" id="SSF53098">
    <property type="entry name" value="Ribonuclease H-like"/>
    <property type="match status" value="1"/>
</dbReference>
<keyword evidence="1" id="KW-0614">Plasmid</keyword>
<evidence type="ECO:0000313" key="1">
    <source>
        <dbReference type="EMBL" id="ANI21826.1"/>
    </source>
</evidence>
<dbReference type="AlphaFoldDB" id="A0A173H054"/>
<dbReference type="OrthoDB" id="8617434at2"/>